<evidence type="ECO:0000256" key="1">
    <source>
        <dbReference type="SAM" id="MobiDB-lite"/>
    </source>
</evidence>
<dbReference type="InterPro" id="IPR034154">
    <property type="entry name" value="TOPRIM_DnaG/twinkle"/>
</dbReference>
<comment type="caution">
    <text evidence="3">The sequence shown here is derived from an EMBL/GenBank/DDBJ whole genome shotgun (WGS) entry which is preliminary data.</text>
</comment>
<dbReference type="CDD" id="cd01029">
    <property type="entry name" value="TOPRIM_primases"/>
    <property type="match status" value="1"/>
</dbReference>
<evidence type="ECO:0000313" key="4">
    <source>
        <dbReference type="Proteomes" id="UP000027451"/>
    </source>
</evidence>
<sequence length="522" mass="56754">MATRSKRFQDRMPPRSPGAIQQARRGAAAPLRPPTTRPGGRIFLAVPTKDIPKARAMGAEWDHELRLCWLPATADTTPFAAWVVDDAALNAAGIDRTDVLADFAEAMRSYGLIVPDTLYADGEWHCAMVMTKSGPRSHGGYIIELDGVPHGYIRNFVGASGAWWYRAGKLTREQRAALEAQSRERQAAREAALRRAQELVAQRSLKILTMLPRAEQHPHPYLDKKGVGAYGLRVAHASKHNLAELLNAKDPSVLKRSNATYLVIPGRDAEDRLLTAQAIGPDGFKMFVRDARKKGAFHPIGVRRTRDLAAAPAVLFAEGYATGASLHEATGLPVVIAFDAGNLVEVVRQITPLLPPSQPKVICADNDQFFLDNALARIAEIGGSPDAKPVSVRVVAGADGATREVEIRATYADGKWHQTRLGKYRLSLESVAGVVRSVTLDLVVPDKPHVRVTTRNTGVEAATDAARLAAGRVVTPFFVSLQRRPTDFNDLDVSEGRARVTELVQSVLPFHITADAAVTERA</sequence>
<feature type="region of interest" description="Disordered" evidence="1">
    <location>
        <begin position="1"/>
        <end position="40"/>
    </location>
</feature>
<name>A0A656QDV9_9BURK</name>
<accession>A0A656QDV9</accession>
<reference evidence="3 4" key="1">
    <citation type="submission" date="2014-03" db="EMBL/GenBank/DDBJ databases">
        <title>Draft Genome Sequences of Four Burkholderia Strains.</title>
        <authorList>
            <person name="Liu X.Y."/>
            <person name="Li C.X."/>
            <person name="Xu J.H."/>
        </authorList>
    </citation>
    <scope>NUCLEOTIDE SEQUENCE [LARGE SCALE GENOMIC DNA]</scope>
    <source>
        <strain evidence="3 4">OP-1</strain>
    </source>
</reference>
<proteinExistence type="predicted"/>
<feature type="domain" description="DUF5710" evidence="2">
    <location>
        <begin position="41"/>
        <end position="83"/>
    </location>
</feature>
<keyword evidence="4" id="KW-1185">Reference proteome</keyword>
<dbReference type="Pfam" id="PF18974">
    <property type="entry name" value="DUF5710"/>
    <property type="match status" value="1"/>
</dbReference>
<dbReference type="InterPro" id="IPR043764">
    <property type="entry name" value="DUF5710"/>
</dbReference>
<gene>
    <name evidence="3" type="ORF">BG60_11050</name>
</gene>
<protein>
    <submittedName>
        <fullName evidence="3">DNA primase</fullName>
    </submittedName>
</protein>
<dbReference type="EMBL" id="JFHD01000018">
    <property type="protein sequence ID" value="KDR28471.1"/>
    <property type="molecule type" value="Genomic_DNA"/>
</dbReference>
<evidence type="ECO:0000259" key="2">
    <source>
        <dbReference type="Pfam" id="PF18974"/>
    </source>
</evidence>
<dbReference type="Proteomes" id="UP000027451">
    <property type="component" value="Unassembled WGS sequence"/>
</dbReference>
<dbReference type="AlphaFoldDB" id="A0A656QDV9"/>
<feature type="compositionally biased region" description="Low complexity" evidence="1">
    <location>
        <begin position="17"/>
        <end position="30"/>
    </location>
</feature>
<evidence type="ECO:0000313" key="3">
    <source>
        <dbReference type="EMBL" id="KDR28471.1"/>
    </source>
</evidence>
<organism evidence="3 4">
    <name type="scientific">Caballeronia zhejiangensis</name>
    <dbReference type="NCBI Taxonomy" id="871203"/>
    <lineage>
        <taxon>Bacteria</taxon>
        <taxon>Pseudomonadati</taxon>
        <taxon>Pseudomonadota</taxon>
        <taxon>Betaproteobacteria</taxon>
        <taxon>Burkholderiales</taxon>
        <taxon>Burkholderiaceae</taxon>
        <taxon>Caballeronia</taxon>
    </lineage>
</organism>